<dbReference type="OrthoDB" id="6703335at2"/>
<accession>A0A1H8J2E5</accession>
<evidence type="ECO:0000313" key="1">
    <source>
        <dbReference type="EMBL" id="SEN74128.1"/>
    </source>
</evidence>
<evidence type="ECO:0008006" key="3">
    <source>
        <dbReference type="Google" id="ProtNLM"/>
    </source>
</evidence>
<name>A0A1H8J2E5_9PROT</name>
<dbReference type="RefSeq" id="WP_090634915.1">
    <property type="nucleotide sequence ID" value="NZ_FOCP01000047.1"/>
</dbReference>
<dbReference type="Proteomes" id="UP000199459">
    <property type="component" value="Unassembled WGS sequence"/>
</dbReference>
<dbReference type="AlphaFoldDB" id="A0A1H8J2E5"/>
<evidence type="ECO:0000313" key="2">
    <source>
        <dbReference type="Proteomes" id="UP000199459"/>
    </source>
</evidence>
<sequence>MLTKADFQKKIADTIALYPAVAALYRAGDPRILQNLEAMATMLGMFSMQIETAMAEPFEKVRDATVMADAAMRGVIAKATPARVRILVTNNNDSAFTVDTGRVVIDSNGLPYIAETTVVVSANSTGTFEAVQVKKETIDHTVSGSVPFYAVEVPQAVDETYLSGISVSDSDGEYAYRERYVNIYPDDRVFHVEADDRQRIYVRFGQEGIIGFQPPDGHEITLTISRSAGEITLDASAPFSFEYLISPLENNVELVLDSLLEKGKNPPDITTLRDLVRYPTVYNHNAVFLGEFDFVVRRDYHDTQFLSVWNEAIEEAARGASVDNINTLFVACLSADGGETVLTEPDPNTPVSPAFIAEGNLTATQKGIRDVILQADNSYRVKFMTPVRSEIAVTVDAKISAAYVASDVQSKIVEAILAEYGESQPGSRRPNKPLYKSVYALLKSRIPALSDANADVSVTIAQPVGNFRPELWRYVTEASLTVNVTTENVLPPAWGG</sequence>
<reference evidence="1 2" key="1">
    <citation type="submission" date="2016-10" db="EMBL/GenBank/DDBJ databases">
        <authorList>
            <person name="de Groot N.N."/>
        </authorList>
    </citation>
    <scope>NUCLEOTIDE SEQUENCE [LARGE SCALE GENOMIC DNA]</scope>
    <source>
        <strain evidence="1 2">Nm22</strain>
    </source>
</reference>
<organism evidence="1 2">
    <name type="scientific">Nitrosomonas marina</name>
    <dbReference type="NCBI Taxonomy" id="917"/>
    <lineage>
        <taxon>Bacteria</taxon>
        <taxon>Pseudomonadati</taxon>
        <taxon>Pseudomonadota</taxon>
        <taxon>Betaproteobacteria</taxon>
        <taxon>Nitrosomonadales</taxon>
        <taxon>Nitrosomonadaceae</taxon>
        <taxon>Nitrosomonas</taxon>
    </lineage>
</organism>
<proteinExistence type="predicted"/>
<gene>
    <name evidence="1" type="ORF">SAMN05216325_1475</name>
</gene>
<protein>
    <recommendedName>
        <fullName evidence="3">Baseplate J-like protein</fullName>
    </recommendedName>
</protein>
<dbReference type="EMBL" id="FOCP01000047">
    <property type="protein sequence ID" value="SEN74128.1"/>
    <property type="molecule type" value="Genomic_DNA"/>
</dbReference>
<dbReference type="STRING" id="917.SAMN05216326_12740"/>